<feature type="transmembrane region" description="Helical" evidence="1">
    <location>
        <begin position="238"/>
        <end position="257"/>
    </location>
</feature>
<reference evidence="4" key="1">
    <citation type="submission" date="2021-04" db="EMBL/GenBank/DDBJ databases">
        <title>Difference and commonality of drug resistance evolution in various bacteria. and drug sensitivity profiles.</title>
        <authorList>
            <person name="Maeda T."/>
            <person name="Shibai A."/>
            <person name="Kawada K."/>
            <person name="Kotani H."/>
            <person name="Tarusawa Y."/>
            <person name="Tanabe K."/>
            <person name="Furusawa C."/>
        </authorList>
    </citation>
    <scope>NUCLEOTIDE SEQUENCE</scope>
    <source>
        <strain evidence="4">JCM 8580</strain>
    </source>
</reference>
<dbReference type="Pfam" id="PF19040">
    <property type="entry name" value="SGNH"/>
    <property type="match status" value="1"/>
</dbReference>
<dbReference type="EMBL" id="AP024590">
    <property type="protein sequence ID" value="BCU53478.1"/>
    <property type="molecule type" value="Genomic_DNA"/>
</dbReference>
<dbReference type="Pfam" id="PF01757">
    <property type="entry name" value="Acyl_transf_3"/>
    <property type="match status" value="1"/>
</dbReference>
<protein>
    <recommendedName>
        <fullName evidence="6">Acyltransferase</fullName>
    </recommendedName>
</protein>
<dbReference type="GO" id="GO:0016747">
    <property type="term" value="F:acyltransferase activity, transferring groups other than amino-acyl groups"/>
    <property type="evidence" value="ECO:0007669"/>
    <property type="project" value="InterPro"/>
</dbReference>
<accession>A0AA86IKP0</accession>
<feature type="transmembrane region" description="Helical" evidence="1">
    <location>
        <begin position="25"/>
        <end position="42"/>
    </location>
</feature>
<feature type="transmembrane region" description="Helical" evidence="1">
    <location>
        <begin position="208"/>
        <end position="226"/>
    </location>
</feature>
<keyword evidence="1" id="KW-0472">Membrane</keyword>
<feature type="transmembrane region" description="Helical" evidence="1">
    <location>
        <begin position="48"/>
        <end position="68"/>
    </location>
</feature>
<dbReference type="InterPro" id="IPR002656">
    <property type="entry name" value="Acyl_transf_3_dom"/>
</dbReference>
<dbReference type="GO" id="GO:0016020">
    <property type="term" value="C:membrane"/>
    <property type="evidence" value="ECO:0007669"/>
    <property type="project" value="TreeGrafter"/>
</dbReference>
<keyword evidence="1" id="KW-1133">Transmembrane helix</keyword>
<proteinExistence type="predicted"/>
<feature type="domain" description="SGNH" evidence="3">
    <location>
        <begin position="418"/>
        <end position="638"/>
    </location>
</feature>
<dbReference type="Proteomes" id="UP000682928">
    <property type="component" value="Chromosome"/>
</dbReference>
<feature type="transmembrane region" description="Helical" evidence="1">
    <location>
        <begin position="296"/>
        <end position="318"/>
    </location>
</feature>
<evidence type="ECO:0008006" key="6">
    <source>
        <dbReference type="Google" id="ProtNLM"/>
    </source>
</evidence>
<dbReference type="RefSeq" id="WP_088221197.1">
    <property type="nucleotide sequence ID" value="NZ_AP024590.1"/>
</dbReference>
<dbReference type="InterPro" id="IPR050879">
    <property type="entry name" value="Acyltransferase_3"/>
</dbReference>
<evidence type="ECO:0000259" key="3">
    <source>
        <dbReference type="Pfam" id="PF19040"/>
    </source>
</evidence>
<evidence type="ECO:0000313" key="5">
    <source>
        <dbReference type="Proteomes" id="UP000682928"/>
    </source>
</evidence>
<dbReference type="PANTHER" id="PTHR23028:SF53">
    <property type="entry name" value="ACYL_TRANSF_3 DOMAIN-CONTAINING PROTEIN"/>
    <property type="match status" value="1"/>
</dbReference>
<dbReference type="PANTHER" id="PTHR23028">
    <property type="entry name" value="ACETYLTRANSFERASE"/>
    <property type="match status" value="1"/>
</dbReference>
<feature type="transmembrane region" description="Helical" evidence="1">
    <location>
        <begin position="159"/>
        <end position="175"/>
    </location>
</feature>
<feature type="transmembrane region" description="Helical" evidence="1">
    <location>
        <begin position="357"/>
        <end position="376"/>
    </location>
</feature>
<feature type="domain" description="Acyltransferase 3" evidence="2">
    <location>
        <begin position="23"/>
        <end position="342"/>
    </location>
</feature>
<feature type="transmembrane region" description="Helical" evidence="1">
    <location>
        <begin position="182"/>
        <end position="202"/>
    </location>
</feature>
<dbReference type="GO" id="GO:0000271">
    <property type="term" value="P:polysaccharide biosynthetic process"/>
    <property type="evidence" value="ECO:0007669"/>
    <property type="project" value="TreeGrafter"/>
</dbReference>
<evidence type="ECO:0000256" key="1">
    <source>
        <dbReference type="SAM" id="Phobius"/>
    </source>
</evidence>
<gene>
    <name evidence="4" type="ORF">ENKO_00720</name>
</gene>
<keyword evidence="1" id="KW-0812">Transmembrane</keyword>
<sequence length="642" mass="71827">MANLSLSIESTESYSVDSQFRQDINLLRGIAVISVVFYHFAATLLPGGFAAVDVFFVISGFLMTKIIAGGLETQTFSLLRFYVARCKRIIPALLTLCVVLSIAMWSWLPTLEFRRLGNYINYAILFISNIKFNKDAGGYFATSSHENWLLHTWSLSVEWQFYLALPLLLMALHLLRKHVSMIYTFMLLAAGSFIACVIYARAGNLSSLFYLMPFRAWEMLCGGLVWFASQRYIFPRRWARLCALSGYLIIIASVALITPEGAWPGYLTLFPVLGTMLVIGSNYQPLAEIIDRHCRWIGLSSYSVYLWHWPVAVFIVYADRQHDPLWITGGIGLSFLLGWLSWVLIEQPANKTLSRLPAPQFWLVMLTAVSCCYIFGNLVKYQTLVNAPDPLVNHIANEAENKNRAADPKTSLSYYGTGPLAAVIVGDSHAEATASALAAAAQGHGSVMGMTWSGCPNLASAHVDKNAGCYKFNKSLASRLADVPAGIPVVIVNRLGHYAESHLVHFDDKNLVGIQYLHTYAESMISMACSLNQHHKVYLVRPVPEMDVNVPRHLSHALMMGKQPQDVSIPEAEYRKKTEFIWQAQDRAVNQCGVKVIDPSRWLCTDGRCMGSKNLQPLYFDDNHLSETGNRVLVPMFKALFH</sequence>
<dbReference type="InterPro" id="IPR043968">
    <property type="entry name" value="SGNH"/>
</dbReference>
<feature type="transmembrane region" description="Helical" evidence="1">
    <location>
        <begin position="89"/>
        <end position="108"/>
    </location>
</feature>
<dbReference type="AlphaFoldDB" id="A0AA86IKP0"/>
<evidence type="ECO:0000259" key="2">
    <source>
        <dbReference type="Pfam" id="PF01757"/>
    </source>
</evidence>
<organism evidence="4 5">
    <name type="scientific">Enterobacter kobei</name>
    <dbReference type="NCBI Taxonomy" id="208224"/>
    <lineage>
        <taxon>Bacteria</taxon>
        <taxon>Pseudomonadati</taxon>
        <taxon>Pseudomonadota</taxon>
        <taxon>Gammaproteobacteria</taxon>
        <taxon>Enterobacterales</taxon>
        <taxon>Enterobacteriaceae</taxon>
        <taxon>Enterobacter</taxon>
        <taxon>Enterobacter cloacae complex</taxon>
    </lineage>
</organism>
<name>A0AA86IKP0_9ENTR</name>
<evidence type="ECO:0000313" key="4">
    <source>
        <dbReference type="EMBL" id="BCU53478.1"/>
    </source>
</evidence>
<feature type="transmembrane region" description="Helical" evidence="1">
    <location>
        <begin position="324"/>
        <end position="345"/>
    </location>
</feature>